<dbReference type="SUPFAM" id="SSF75217">
    <property type="entry name" value="alpha/beta knot"/>
    <property type="match status" value="1"/>
</dbReference>
<evidence type="ECO:0000259" key="13">
    <source>
        <dbReference type="Pfam" id="PF04452"/>
    </source>
</evidence>
<organism evidence="15 16">
    <name type="scientific">Candidatus Jidaibacter acanthamoebae</name>
    <dbReference type="NCBI Taxonomy" id="86105"/>
    <lineage>
        <taxon>Bacteria</taxon>
        <taxon>Pseudomonadati</taxon>
        <taxon>Pseudomonadota</taxon>
        <taxon>Alphaproteobacteria</taxon>
        <taxon>Rickettsiales</taxon>
        <taxon>Candidatus Midichloriaceae</taxon>
        <taxon>Candidatus Jidaibacter</taxon>
    </lineage>
</organism>
<evidence type="ECO:0000256" key="9">
    <source>
        <dbReference type="ARBA" id="ARBA00022691"/>
    </source>
</evidence>
<dbReference type="Proteomes" id="UP000031258">
    <property type="component" value="Unassembled WGS sequence"/>
</dbReference>
<dbReference type="EC" id="2.1.1.193" evidence="3 12"/>
<dbReference type="Pfam" id="PF20260">
    <property type="entry name" value="PUA_4"/>
    <property type="match status" value="1"/>
</dbReference>
<evidence type="ECO:0000259" key="14">
    <source>
        <dbReference type="Pfam" id="PF20260"/>
    </source>
</evidence>
<protein>
    <recommendedName>
        <fullName evidence="4 12">Ribosomal RNA small subunit methyltransferase E</fullName>
        <ecNumber evidence="3 12">2.1.1.193</ecNumber>
    </recommendedName>
</protein>
<evidence type="ECO:0000256" key="3">
    <source>
        <dbReference type="ARBA" id="ARBA00012328"/>
    </source>
</evidence>
<evidence type="ECO:0000256" key="11">
    <source>
        <dbReference type="ARBA" id="ARBA00047944"/>
    </source>
</evidence>
<evidence type="ECO:0000256" key="1">
    <source>
        <dbReference type="ARBA" id="ARBA00004496"/>
    </source>
</evidence>
<evidence type="ECO:0000256" key="4">
    <source>
        <dbReference type="ARBA" id="ARBA00013673"/>
    </source>
</evidence>
<dbReference type="SUPFAM" id="SSF88697">
    <property type="entry name" value="PUA domain-like"/>
    <property type="match status" value="1"/>
</dbReference>
<keyword evidence="6 12" id="KW-0698">rRNA processing</keyword>
<reference evidence="15 16" key="1">
    <citation type="submission" date="2014-11" db="EMBL/GenBank/DDBJ databases">
        <title>A Rickettsiales Symbiont of Amoebae With Ancient Features.</title>
        <authorList>
            <person name="Schulz F."/>
            <person name="Martijn J."/>
            <person name="Wascher F."/>
            <person name="Kostanjsek R."/>
            <person name="Ettema T.J."/>
            <person name="Horn M."/>
        </authorList>
    </citation>
    <scope>NUCLEOTIDE SEQUENCE [LARGE SCALE GENOMIC DNA]</scope>
    <source>
        <strain evidence="15 16">UWC36</strain>
    </source>
</reference>
<dbReference type="PANTHER" id="PTHR30027">
    <property type="entry name" value="RIBOSOMAL RNA SMALL SUBUNIT METHYLTRANSFERASE E"/>
    <property type="match status" value="1"/>
</dbReference>
<dbReference type="InterPro" id="IPR046886">
    <property type="entry name" value="RsmE_MTase_dom"/>
</dbReference>
<keyword evidence="9 12" id="KW-0949">S-adenosyl-L-methionine</keyword>
<comment type="caution">
    <text evidence="15">The sequence shown here is derived from an EMBL/GenBank/DDBJ whole genome shotgun (WGS) entry which is preliminary data.</text>
</comment>
<dbReference type="Gene3D" id="3.40.1280.10">
    <property type="match status" value="1"/>
</dbReference>
<dbReference type="PIRSF" id="PIRSF015601">
    <property type="entry name" value="MTase_slr0722"/>
    <property type="match status" value="1"/>
</dbReference>
<comment type="similarity">
    <text evidence="2 12">Belongs to the RNA methyltransferase RsmE family.</text>
</comment>
<comment type="function">
    <text evidence="10 12">Specifically methylates the N3 position of the uracil ring of uridine 1498 (m3U1498) in 16S rRNA. Acts on the fully assembled 30S ribosomal subunit.</text>
</comment>
<comment type="catalytic activity">
    <reaction evidence="11 12">
        <text>uridine(1498) in 16S rRNA + S-adenosyl-L-methionine = N(3)-methyluridine(1498) in 16S rRNA + S-adenosyl-L-homocysteine + H(+)</text>
        <dbReference type="Rhea" id="RHEA:42920"/>
        <dbReference type="Rhea" id="RHEA-COMP:10283"/>
        <dbReference type="Rhea" id="RHEA-COMP:10284"/>
        <dbReference type="ChEBI" id="CHEBI:15378"/>
        <dbReference type="ChEBI" id="CHEBI:57856"/>
        <dbReference type="ChEBI" id="CHEBI:59789"/>
        <dbReference type="ChEBI" id="CHEBI:65315"/>
        <dbReference type="ChEBI" id="CHEBI:74502"/>
        <dbReference type="EC" id="2.1.1.193"/>
    </reaction>
</comment>
<evidence type="ECO:0000256" key="8">
    <source>
        <dbReference type="ARBA" id="ARBA00022679"/>
    </source>
</evidence>
<keyword evidence="16" id="KW-1185">Reference proteome</keyword>
<evidence type="ECO:0000256" key="12">
    <source>
        <dbReference type="PIRNR" id="PIRNR015601"/>
    </source>
</evidence>
<evidence type="ECO:0000256" key="7">
    <source>
        <dbReference type="ARBA" id="ARBA00022603"/>
    </source>
</evidence>
<sequence>MSLRTRLFIEHLFTEGENINLNEEQSHYLSNVLRCKTHELLRIFNGKDGEWEATIIGISKKHVIINLVKQLASQLNQAPLHFAFCPVKNVTPSFVVQKATELGVTEIWPITSRRTVINKINLEKLIKSAIEAAEQSERLCIPKIHPMQNLADFVKCKPFDGNLMFCYEKADPLGVQTLKSKLKQTENCILIGSEGGFSSEEADLIRSLDYAVAVNFGRRIMRAETAGIAAISCYNTLMDNWK</sequence>
<evidence type="ECO:0000256" key="5">
    <source>
        <dbReference type="ARBA" id="ARBA00022490"/>
    </source>
</evidence>
<dbReference type="OrthoDB" id="9815641at2"/>
<evidence type="ECO:0000256" key="10">
    <source>
        <dbReference type="ARBA" id="ARBA00025699"/>
    </source>
</evidence>
<dbReference type="GO" id="GO:0070475">
    <property type="term" value="P:rRNA base methylation"/>
    <property type="evidence" value="ECO:0007669"/>
    <property type="project" value="TreeGrafter"/>
</dbReference>
<comment type="subcellular location">
    <subcellularLocation>
        <location evidence="1 12">Cytoplasm</location>
    </subcellularLocation>
</comment>
<evidence type="ECO:0000313" key="15">
    <source>
        <dbReference type="EMBL" id="KIE04297.1"/>
    </source>
</evidence>
<evidence type="ECO:0000256" key="6">
    <source>
        <dbReference type="ARBA" id="ARBA00022552"/>
    </source>
</evidence>
<dbReference type="InterPro" id="IPR015947">
    <property type="entry name" value="PUA-like_sf"/>
</dbReference>
<evidence type="ECO:0000256" key="2">
    <source>
        <dbReference type="ARBA" id="ARBA00005528"/>
    </source>
</evidence>
<dbReference type="InterPro" id="IPR029026">
    <property type="entry name" value="tRNA_m1G_MTases_N"/>
</dbReference>
<dbReference type="PANTHER" id="PTHR30027:SF3">
    <property type="entry name" value="16S RRNA (URACIL(1498)-N(3))-METHYLTRANSFERASE"/>
    <property type="match status" value="1"/>
</dbReference>
<dbReference type="AlphaFoldDB" id="A0A0C1MQL3"/>
<keyword evidence="8 12" id="KW-0808">Transferase</keyword>
<dbReference type="RefSeq" id="WP_039458886.1">
    <property type="nucleotide sequence ID" value="NZ_JSWE01000206.1"/>
</dbReference>
<dbReference type="Gene3D" id="2.40.240.20">
    <property type="entry name" value="Hypothetical PUA domain-like, domain 1"/>
    <property type="match status" value="1"/>
</dbReference>
<dbReference type="PATRIC" id="fig|86105.3.peg.1839"/>
<gene>
    <name evidence="15" type="ORF">NF27_IN00380</name>
</gene>
<proteinExistence type="inferred from homology"/>
<dbReference type="InterPro" id="IPR029028">
    <property type="entry name" value="Alpha/beta_knot_MTases"/>
</dbReference>
<dbReference type="GO" id="GO:0005737">
    <property type="term" value="C:cytoplasm"/>
    <property type="evidence" value="ECO:0007669"/>
    <property type="project" value="UniProtKB-SubCell"/>
</dbReference>
<keyword evidence="7 12" id="KW-0489">Methyltransferase</keyword>
<dbReference type="Pfam" id="PF04452">
    <property type="entry name" value="Methyltrans_RNA"/>
    <property type="match status" value="1"/>
</dbReference>
<keyword evidence="5 12" id="KW-0963">Cytoplasm</keyword>
<dbReference type="InterPro" id="IPR046887">
    <property type="entry name" value="RsmE_PUA-like"/>
</dbReference>
<feature type="domain" description="Ribosomal RNA small subunit methyltransferase E PUA-like" evidence="14">
    <location>
        <begin position="21"/>
        <end position="67"/>
    </location>
</feature>
<dbReference type="STRING" id="86105.NF27_IN00380"/>
<dbReference type="InterPro" id="IPR006700">
    <property type="entry name" value="RsmE"/>
</dbReference>
<dbReference type="GO" id="GO:0070042">
    <property type="term" value="F:rRNA (uridine-N3-)-methyltransferase activity"/>
    <property type="evidence" value="ECO:0007669"/>
    <property type="project" value="TreeGrafter"/>
</dbReference>
<dbReference type="EMBL" id="JSWE01000206">
    <property type="protein sequence ID" value="KIE04297.1"/>
    <property type="molecule type" value="Genomic_DNA"/>
</dbReference>
<accession>A0A0C1MQL3</accession>
<name>A0A0C1MQL3_9RICK</name>
<dbReference type="NCBIfam" id="TIGR00046">
    <property type="entry name" value="RsmE family RNA methyltransferase"/>
    <property type="match status" value="1"/>
</dbReference>
<evidence type="ECO:0000313" key="16">
    <source>
        <dbReference type="Proteomes" id="UP000031258"/>
    </source>
</evidence>
<feature type="domain" description="Ribosomal RNA small subunit methyltransferase E methyltransferase" evidence="13">
    <location>
        <begin position="78"/>
        <end position="233"/>
    </location>
</feature>